<dbReference type="PANTHER" id="PTHR45436:SF5">
    <property type="entry name" value="SENSOR HISTIDINE KINASE TRCS"/>
    <property type="match status" value="1"/>
</dbReference>
<evidence type="ECO:0000256" key="8">
    <source>
        <dbReference type="SAM" id="Phobius"/>
    </source>
</evidence>
<evidence type="ECO:0000256" key="1">
    <source>
        <dbReference type="ARBA" id="ARBA00000085"/>
    </source>
</evidence>
<keyword evidence="5 8" id="KW-0812">Transmembrane</keyword>
<keyword evidence="7 8" id="KW-1133">Transmembrane helix</keyword>
<dbReference type="AlphaFoldDB" id="A0A1H8EDT4"/>
<keyword evidence="11" id="KW-1185">Reference proteome</keyword>
<dbReference type="GO" id="GO:0005886">
    <property type="term" value="C:plasma membrane"/>
    <property type="evidence" value="ECO:0007669"/>
    <property type="project" value="TreeGrafter"/>
</dbReference>
<dbReference type="Gene3D" id="1.10.287.130">
    <property type="match status" value="1"/>
</dbReference>
<feature type="domain" description="Histidine kinase" evidence="9">
    <location>
        <begin position="226"/>
        <end position="432"/>
    </location>
</feature>
<dbReference type="InterPro" id="IPR050428">
    <property type="entry name" value="TCS_sensor_his_kinase"/>
</dbReference>
<reference evidence="10 11" key="1">
    <citation type="submission" date="2016-10" db="EMBL/GenBank/DDBJ databases">
        <authorList>
            <person name="de Groot N.N."/>
        </authorList>
    </citation>
    <scope>NUCLEOTIDE SEQUENCE [LARGE SCALE GENOMIC DNA]</scope>
    <source>
        <strain evidence="10 11">DSM 21039</strain>
    </source>
</reference>
<dbReference type="Pfam" id="PF02518">
    <property type="entry name" value="HATPase_c"/>
    <property type="match status" value="1"/>
</dbReference>
<feature type="transmembrane region" description="Helical" evidence="8">
    <location>
        <begin position="138"/>
        <end position="159"/>
    </location>
</feature>
<comment type="catalytic activity">
    <reaction evidence="1">
        <text>ATP + protein L-histidine = ADP + protein N-phospho-L-histidine.</text>
        <dbReference type="EC" id="2.7.13.3"/>
    </reaction>
</comment>
<dbReference type="InterPro" id="IPR003594">
    <property type="entry name" value="HATPase_dom"/>
</dbReference>
<sequence>MNKLLDLTLRKFIRYAALVLLCSIPAYYLLVDLIWQHELKEHNRIVGETVKQNLQKLTLSDQDLHEKISLWNQLRPETKITPADQYRPDSTYTIYRRNKYIPAKGLDRFQVLVTYFPVNRKYYSITVENNIEESYETVLGIAVVTFLFFFIMLGGFILINRRISRRLWQPFYNSLEKIRKFDLHQQQPVFFEATNIAEFYTLNVNLEKLIAANIDTYQQQKEFTENASHELQTPLAIVKSRLDMLLQSHPLTPEQSKIIDDTHRALSKVALINKNLLLLAKIDNRQFSGNETVNLSSLLQDQILLFRDLATDKHFRIKQKIAPEVLIAGNITLVEIMTTNLLMNVIKHSKNGATVYIELSPHQLQITNSGTVRLRETRLFKRFSSTSPNVPGTGLGLAIIQKISDQYGWIVTYKFENNSHSFCIDFNPPALKHT</sequence>
<evidence type="ECO:0000256" key="5">
    <source>
        <dbReference type="ARBA" id="ARBA00022692"/>
    </source>
</evidence>
<dbReference type="Proteomes" id="UP000198984">
    <property type="component" value="Unassembled WGS sequence"/>
</dbReference>
<dbReference type="SMART" id="SM00387">
    <property type="entry name" value="HATPase_c"/>
    <property type="match status" value="1"/>
</dbReference>
<keyword evidence="8" id="KW-0472">Membrane</keyword>
<dbReference type="RefSeq" id="WP_162277672.1">
    <property type="nucleotide sequence ID" value="NZ_FOBB01000008.1"/>
</dbReference>
<dbReference type="GO" id="GO:0000155">
    <property type="term" value="F:phosphorelay sensor kinase activity"/>
    <property type="evidence" value="ECO:0007669"/>
    <property type="project" value="InterPro"/>
</dbReference>
<dbReference type="OrthoDB" id="1522504at2"/>
<dbReference type="InterPro" id="IPR036097">
    <property type="entry name" value="HisK_dim/P_sf"/>
</dbReference>
<evidence type="ECO:0000256" key="3">
    <source>
        <dbReference type="ARBA" id="ARBA00022553"/>
    </source>
</evidence>
<organism evidence="10 11">
    <name type="scientific">Chitinophaga rupis</name>
    <dbReference type="NCBI Taxonomy" id="573321"/>
    <lineage>
        <taxon>Bacteria</taxon>
        <taxon>Pseudomonadati</taxon>
        <taxon>Bacteroidota</taxon>
        <taxon>Chitinophagia</taxon>
        <taxon>Chitinophagales</taxon>
        <taxon>Chitinophagaceae</taxon>
        <taxon>Chitinophaga</taxon>
    </lineage>
</organism>
<name>A0A1H8EDT4_9BACT</name>
<dbReference type="PROSITE" id="PS50109">
    <property type="entry name" value="HIS_KIN"/>
    <property type="match status" value="1"/>
</dbReference>
<dbReference type="SMART" id="SM00388">
    <property type="entry name" value="HisKA"/>
    <property type="match status" value="1"/>
</dbReference>
<evidence type="ECO:0000313" key="10">
    <source>
        <dbReference type="EMBL" id="SEN16987.1"/>
    </source>
</evidence>
<dbReference type="EC" id="2.7.13.3" evidence="2"/>
<gene>
    <name evidence="10" type="ORF">SAMN04488505_108246</name>
</gene>
<evidence type="ECO:0000313" key="11">
    <source>
        <dbReference type="Proteomes" id="UP000198984"/>
    </source>
</evidence>
<proteinExistence type="predicted"/>
<dbReference type="SUPFAM" id="SSF47384">
    <property type="entry name" value="Homodimeric domain of signal transducing histidine kinase"/>
    <property type="match status" value="1"/>
</dbReference>
<evidence type="ECO:0000256" key="4">
    <source>
        <dbReference type="ARBA" id="ARBA00022679"/>
    </source>
</evidence>
<dbReference type="InterPro" id="IPR003661">
    <property type="entry name" value="HisK_dim/P_dom"/>
</dbReference>
<evidence type="ECO:0000259" key="9">
    <source>
        <dbReference type="PROSITE" id="PS50109"/>
    </source>
</evidence>
<dbReference type="EMBL" id="FOBB01000008">
    <property type="protein sequence ID" value="SEN16987.1"/>
    <property type="molecule type" value="Genomic_DNA"/>
</dbReference>
<dbReference type="Pfam" id="PF00512">
    <property type="entry name" value="HisKA"/>
    <property type="match status" value="1"/>
</dbReference>
<evidence type="ECO:0000256" key="7">
    <source>
        <dbReference type="ARBA" id="ARBA00022989"/>
    </source>
</evidence>
<dbReference type="Gene3D" id="3.30.565.10">
    <property type="entry name" value="Histidine kinase-like ATPase, C-terminal domain"/>
    <property type="match status" value="1"/>
</dbReference>
<evidence type="ECO:0000256" key="6">
    <source>
        <dbReference type="ARBA" id="ARBA00022777"/>
    </source>
</evidence>
<feature type="transmembrane region" description="Helical" evidence="8">
    <location>
        <begin position="12"/>
        <end position="30"/>
    </location>
</feature>
<dbReference type="SUPFAM" id="SSF55874">
    <property type="entry name" value="ATPase domain of HSP90 chaperone/DNA topoisomerase II/histidine kinase"/>
    <property type="match status" value="1"/>
</dbReference>
<dbReference type="PANTHER" id="PTHR45436">
    <property type="entry name" value="SENSOR HISTIDINE KINASE YKOH"/>
    <property type="match status" value="1"/>
</dbReference>
<protein>
    <recommendedName>
        <fullName evidence="2">histidine kinase</fullName>
        <ecNumber evidence="2">2.7.13.3</ecNumber>
    </recommendedName>
</protein>
<keyword evidence="4" id="KW-0808">Transferase</keyword>
<dbReference type="STRING" id="573321.SAMN04488505_108246"/>
<evidence type="ECO:0000256" key="2">
    <source>
        <dbReference type="ARBA" id="ARBA00012438"/>
    </source>
</evidence>
<dbReference type="CDD" id="cd00082">
    <property type="entry name" value="HisKA"/>
    <property type="match status" value="1"/>
</dbReference>
<dbReference type="InterPro" id="IPR005467">
    <property type="entry name" value="His_kinase_dom"/>
</dbReference>
<keyword evidence="6 10" id="KW-0418">Kinase</keyword>
<keyword evidence="3" id="KW-0597">Phosphoprotein</keyword>
<accession>A0A1H8EDT4</accession>
<dbReference type="InterPro" id="IPR036890">
    <property type="entry name" value="HATPase_C_sf"/>
</dbReference>